<name>G9QMD3_9BACI</name>
<comment type="caution">
    <text evidence="1">The sequence shown here is derived from an EMBL/GenBank/DDBJ whole genome shotgun (WGS) entry which is preliminary data.</text>
</comment>
<reference evidence="1 2" key="1">
    <citation type="submission" date="2011-09" db="EMBL/GenBank/DDBJ databases">
        <title>The Genome Sequence of Bacillus smithii 7_3_47FAA.</title>
        <authorList>
            <consortium name="The Broad Institute Genome Sequencing Platform"/>
            <person name="Earl A."/>
            <person name="Ward D."/>
            <person name="Feldgarden M."/>
            <person name="Gevers D."/>
            <person name="Daigneault M."/>
            <person name="Strauss J."/>
            <person name="Allen-Vercoe E."/>
            <person name="Young S.K."/>
            <person name="Zeng Q."/>
            <person name="Gargeya S."/>
            <person name="Fitzgerald M."/>
            <person name="Haas B."/>
            <person name="Abouelleil A."/>
            <person name="Alvarado L."/>
            <person name="Arachchi H.M."/>
            <person name="Berlin A."/>
            <person name="Brown A."/>
            <person name="Chapman S.B."/>
            <person name="Chen Z."/>
            <person name="Dunbar C."/>
            <person name="Freedman E."/>
            <person name="Gearin G."/>
            <person name="Goldberg J."/>
            <person name="Griggs A."/>
            <person name="Gujja S."/>
            <person name="Heiman D."/>
            <person name="Howarth C."/>
            <person name="Larson L."/>
            <person name="Lui A."/>
            <person name="MacDonald P.J.P."/>
            <person name="Montmayeur A."/>
            <person name="Murphy C."/>
            <person name="Neiman D."/>
            <person name="Pearson M."/>
            <person name="Priest M."/>
            <person name="Roberts A."/>
            <person name="Saif S."/>
            <person name="Shea T."/>
            <person name="Shenoy N."/>
            <person name="Sisk P."/>
            <person name="Stolte C."/>
            <person name="Sykes S."/>
            <person name="Wortman J."/>
            <person name="Nusbaum C."/>
            <person name="Birren B."/>
        </authorList>
    </citation>
    <scope>NUCLEOTIDE SEQUENCE [LARGE SCALE GENOMIC DNA]</scope>
    <source>
        <strain evidence="1 2">7_3_47FAA</strain>
    </source>
</reference>
<dbReference type="AlphaFoldDB" id="G9QMD3"/>
<dbReference type="EMBL" id="ACWF01000119">
    <property type="protein sequence ID" value="EHL77071.1"/>
    <property type="molecule type" value="Genomic_DNA"/>
</dbReference>
<dbReference type="Pfam" id="PF02620">
    <property type="entry name" value="YceD"/>
    <property type="match status" value="1"/>
</dbReference>
<evidence type="ECO:0000313" key="1">
    <source>
        <dbReference type="EMBL" id="EHL77071.1"/>
    </source>
</evidence>
<dbReference type="Proteomes" id="UP000011747">
    <property type="component" value="Unassembled WGS sequence"/>
</dbReference>
<dbReference type="InterPro" id="IPR003772">
    <property type="entry name" value="YceD"/>
</dbReference>
<dbReference type="HOGENOM" id="CLU_100236_3_0_9"/>
<proteinExistence type="predicted"/>
<keyword evidence="2" id="KW-1185">Reference proteome</keyword>
<protein>
    <recommendedName>
        <fullName evidence="3">DUF177 domain-containing protein</fullName>
    </recommendedName>
</protein>
<sequence length="173" mass="20005">MKWSIAQLRKNRDDFIIDETVEIPELKQMDEQIRDLSPVHITGRADISSEKVTFHLHITGQFILPCARTLEDVPYPFVIDSTEIYVLKEWPGQDWEDEDVHKVQGDTLDLLPVIKEMLLAEVPLQVISEDAKKKELPSGKDWKLLTEDQLLQEESEKIDPRLAKLADLFADDK</sequence>
<gene>
    <name evidence="1" type="ORF">HMPREF1015_00730</name>
</gene>
<accession>G9QMD3</accession>
<evidence type="ECO:0008006" key="3">
    <source>
        <dbReference type="Google" id="ProtNLM"/>
    </source>
</evidence>
<dbReference type="PATRIC" id="fig|665952.3.peg.2282"/>
<evidence type="ECO:0000313" key="2">
    <source>
        <dbReference type="Proteomes" id="UP000011747"/>
    </source>
</evidence>
<organism evidence="1 2">
    <name type="scientific">Bacillus smithii 7_3_47FAA</name>
    <dbReference type="NCBI Taxonomy" id="665952"/>
    <lineage>
        <taxon>Bacteria</taxon>
        <taxon>Bacillati</taxon>
        <taxon>Bacillota</taxon>
        <taxon>Bacilli</taxon>
        <taxon>Bacillales</taxon>
        <taxon>Bacillaceae</taxon>
        <taxon>Bacillus</taxon>
    </lineage>
</organism>